<feature type="transmembrane region" description="Helical" evidence="1">
    <location>
        <begin position="130"/>
        <end position="153"/>
    </location>
</feature>
<dbReference type="Proteomes" id="UP000008810">
    <property type="component" value="Chromosome 1"/>
</dbReference>
<dbReference type="EnsemblPlants" id="PNT78357">
    <property type="protein sequence ID" value="PNT78357"/>
    <property type="gene ID" value="BRADI_1g78105v3"/>
</dbReference>
<dbReference type="AlphaFoldDB" id="A0A2K2DVQ7"/>
<name>A0A2K2DVQ7_BRADI</name>
<protein>
    <recommendedName>
        <fullName evidence="2">Cation-transporting P-type ATPase N-terminal domain-containing protein</fullName>
    </recommendedName>
</protein>
<dbReference type="OrthoDB" id="10618255at2759"/>
<dbReference type="ExpressionAtlas" id="A0A2K2DVQ7">
    <property type="expression patterns" value="baseline"/>
</dbReference>
<organism evidence="3">
    <name type="scientific">Brachypodium distachyon</name>
    <name type="common">Purple false brome</name>
    <name type="synonym">Trachynia distachya</name>
    <dbReference type="NCBI Taxonomy" id="15368"/>
    <lineage>
        <taxon>Eukaryota</taxon>
        <taxon>Viridiplantae</taxon>
        <taxon>Streptophyta</taxon>
        <taxon>Embryophyta</taxon>
        <taxon>Tracheophyta</taxon>
        <taxon>Spermatophyta</taxon>
        <taxon>Magnoliopsida</taxon>
        <taxon>Liliopsida</taxon>
        <taxon>Poales</taxon>
        <taxon>Poaceae</taxon>
        <taxon>BOP clade</taxon>
        <taxon>Pooideae</taxon>
        <taxon>Stipodae</taxon>
        <taxon>Brachypodieae</taxon>
        <taxon>Brachypodium</taxon>
    </lineage>
</organism>
<evidence type="ECO:0000259" key="2">
    <source>
        <dbReference type="Pfam" id="PF00690"/>
    </source>
</evidence>
<dbReference type="Gramene" id="PNT78357">
    <property type="protein sequence ID" value="PNT78357"/>
    <property type="gene ID" value="BRADI_1g78105v3"/>
</dbReference>
<dbReference type="Pfam" id="PF00690">
    <property type="entry name" value="Cation_ATPase_N"/>
    <property type="match status" value="1"/>
</dbReference>
<keyword evidence="1" id="KW-0472">Membrane</keyword>
<dbReference type="EMBL" id="CM000880">
    <property type="protein sequence ID" value="PNT78359.1"/>
    <property type="molecule type" value="Genomic_DNA"/>
</dbReference>
<dbReference type="EnsemblPlants" id="PNT78359">
    <property type="protein sequence ID" value="PNT78359"/>
    <property type="gene ID" value="BRADI_1g78105v3"/>
</dbReference>
<evidence type="ECO:0000313" key="5">
    <source>
        <dbReference type="Proteomes" id="UP000008810"/>
    </source>
</evidence>
<reference evidence="4" key="3">
    <citation type="submission" date="2018-08" db="UniProtKB">
        <authorList>
            <consortium name="EnsemblPlants"/>
        </authorList>
    </citation>
    <scope>IDENTIFICATION</scope>
    <source>
        <strain evidence="4">cv. Bd21</strain>
    </source>
</reference>
<dbReference type="InterPro" id="IPR004014">
    <property type="entry name" value="ATPase_P-typ_cation-transptr_N"/>
</dbReference>
<gene>
    <name evidence="3" type="ORF">BRADI_1g78105v3</name>
</gene>
<keyword evidence="5" id="KW-1185">Reference proteome</keyword>
<keyword evidence="1" id="KW-0812">Transmembrane</keyword>
<evidence type="ECO:0000256" key="1">
    <source>
        <dbReference type="SAM" id="Phobius"/>
    </source>
</evidence>
<dbReference type="Gramene" id="PNT78359">
    <property type="protein sequence ID" value="PNT78359"/>
    <property type="gene ID" value="BRADI_1g78105v3"/>
</dbReference>
<proteinExistence type="predicted"/>
<evidence type="ECO:0000313" key="4">
    <source>
        <dbReference type="EnsemblPlants" id="PNT78357"/>
    </source>
</evidence>
<evidence type="ECO:0000313" key="3">
    <source>
        <dbReference type="EMBL" id="PNT78359.1"/>
    </source>
</evidence>
<reference evidence="3 4" key="1">
    <citation type="journal article" date="2010" name="Nature">
        <title>Genome sequencing and analysis of the model grass Brachypodium distachyon.</title>
        <authorList>
            <consortium name="International Brachypodium Initiative"/>
        </authorList>
    </citation>
    <scope>NUCLEOTIDE SEQUENCE [LARGE SCALE GENOMIC DNA]</scope>
    <source>
        <strain evidence="3 4">Bd21</strain>
    </source>
</reference>
<feature type="domain" description="Cation-transporting P-type ATPase N-terminal" evidence="2">
    <location>
        <begin position="16"/>
        <end position="58"/>
    </location>
</feature>
<dbReference type="EMBL" id="CM000880">
    <property type="protein sequence ID" value="PNT78357.1"/>
    <property type="molecule type" value="Genomic_DNA"/>
</dbReference>
<reference evidence="3" key="2">
    <citation type="submission" date="2017-06" db="EMBL/GenBank/DDBJ databases">
        <title>WGS assembly of Brachypodium distachyon.</title>
        <authorList>
            <consortium name="The International Brachypodium Initiative"/>
            <person name="Lucas S."/>
            <person name="Harmon-Smith M."/>
            <person name="Lail K."/>
            <person name="Tice H."/>
            <person name="Grimwood J."/>
            <person name="Bruce D."/>
            <person name="Barry K."/>
            <person name="Shu S."/>
            <person name="Lindquist E."/>
            <person name="Wang M."/>
            <person name="Pitluck S."/>
            <person name="Vogel J.P."/>
            <person name="Garvin D.F."/>
            <person name="Mockler T.C."/>
            <person name="Schmutz J."/>
            <person name="Rokhsar D."/>
            <person name="Bevan M.W."/>
        </authorList>
    </citation>
    <scope>NUCLEOTIDE SEQUENCE</scope>
    <source>
        <strain evidence="3">Bd21</strain>
    </source>
</reference>
<sequence length="167" mass="19266">MASPEDMVAELETAAAEVLRRLGTGENAGGLTGEEAARRLRVHGPNIVLRSHHEDSMLQNFVMTIFSLWGWDHVFPKYNNMIYTVSSTAHLLGVRVIFLLWNFDLSSFLALVIAAFNCCEFWLQKNPQPYFTAYTVCVLLFVFKLFFAFYFILRFILCNIIRKDRTQ</sequence>
<keyword evidence="1" id="KW-1133">Transmembrane helix</keyword>
<accession>A0A2K2DVQ7</accession>
<dbReference type="InParanoid" id="A0A2K2DVQ7"/>